<name>A0A9E7NAR0_9EURY</name>
<accession>A0A9E7NAR0</accession>
<protein>
    <submittedName>
        <fullName evidence="2">Uncharacterized protein</fullName>
    </submittedName>
</protein>
<keyword evidence="1" id="KW-0812">Transmembrane</keyword>
<dbReference type="KEGG" id="sawl:NGM29_17175"/>
<proteinExistence type="predicted"/>
<dbReference type="Proteomes" id="UP001056855">
    <property type="component" value="Chromosome"/>
</dbReference>
<feature type="transmembrane region" description="Helical" evidence="1">
    <location>
        <begin position="64"/>
        <end position="83"/>
    </location>
</feature>
<keyword evidence="1" id="KW-1133">Transmembrane helix</keyword>
<evidence type="ECO:0000313" key="2">
    <source>
        <dbReference type="EMBL" id="UTF53478.1"/>
    </source>
</evidence>
<gene>
    <name evidence="2" type="ORF">NGM29_17175</name>
</gene>
<dbReference type="GeneID" id="73291815"/>
<evidence type="ECO:0000313" key="3">
    <source>
        <dbReference type="Proteomes" id="UP001056855"/>
    </source>
</evidence>
<dbReference type="AlphaFoldDB" id="A0A9E7NAR0"/>
<dbReference type="RefSeq" id="WP_254157978.1">
    <property type="nucleotide sequence ID" value="NZ_CP100355.1"/>
</dbReference>
<keyword evidence="3" id="KW-1185">Reference proteome</keyword>
<evidence type="ECO:0000256" key="1">
    <source>
        <dbReference type="SAM" id="Phobius"/>
    </source>
</evidence>
<sequence length="91" mass="9932">MTFVTCATYFLRSIRIVNVNAVTRLYRRIDEWAKGLSRVGYAALLGTSAGGGVLVVGITLSDEFLLVQALTMGLVMFSLECVFGKYQTTGE</sequence>
<dbReference type="EMBL" id="CP100355">
    <property type="protein sequence ID" value="UTF53478.1"/>
    <property type="molecule type" value="Genomic_DNA"/>
</dbReference>
<organism evidence="2 3">
    <name type="scientific">Natronosalvus rutilus</name>
    <dbReference type="NCBI Taxonomy" id="2953753"/>
    <lineage>
        <taxon>Archaea</taxon>
        <taxon>Methanobacteriati</taxon>
        <taxon>Methanobacteriota</taxon>
        <taxon>Stenosarchaea group</taxon>
        <taxon>Halobacteria</taxon>
        <taxon>Halobacteriales</taxon>
        <taxon>Natrialbaceae</taxon>
        <taxon>Natronosalvus</taxon>
    </lineage>
</organism>
<feature type="transmembrane region" description="Helical" evidence="1">
    <location>
        <begin position="39"/>
        <end position="58"/>
    </location>
</feature>
<keyword evidence="1" id="KW-0472">Membrane</keyword>
<reference evidence="2" key="1">
    <citation type="submission" date="2022-06" db="EMBL/GenBank/DDBJ databases">
        <title>Diverse halophilic archaea isolated from saline environments.</title>
        <authorList>
            <person name="Cui H.-L."/>
        </authorList>
    </citation>
    <scope>NUCLEOTIDE SEQUENCE</scope>
    <source>
        <strain evidence="2">WLHS1</strain>
    </source>
</reference>